<dbReference type="EMBL" id="FUZA01000004">
    <property type="protein sequence ID" value="SKC01269.1"/>
    <property type="molecule type" value="Genomic_DNA"/>
</dbReference>
<dbReference type="OrthoDB" id="8432779at2"/>
<sequence>MKTLSVFLLGVLLCVSCTDKTKEEEANREANREANLEKEKKAINAVIENETKSFFARDYNAWKANYAQTDYAFQAWSNNDGTFDSNVGWEDINKQIGKYIADNPEPVSSHPIVERKNVKYKFFDDNVAYLTWDQFNSDKMEKNFHHSKEVRLMEKINGEWKIVCVSAFWDYKHLIPASRLPMIKKIANESRGKNKI</sequence>
<protein>
    <recommendedName>
        <fullName evidence="3">SnoaL-like domain-containing protein</fullName>
    </recommendedName>
</protein>
<evidence type="ECO:0000313" key="1">
    <source>
        <dbReference type="EMBL" id="SKC01269.1"/>
    </source>
</evidence>
<dbReference type="AlphaFoldDB" id="A0A1T5FYU4"/>
<dbReference type="RefSeq" id="WP_082216088.1">
    <property type="nucleotide sequence ID" value="NZ_FUZA01000004.1"/>
</dbReference>
<evidence type="ECO:0008006" key="3">
    <source>
        <dbReference type="Google" id="ProtNLM"/>
    </source>
</evidence>
<dbReference type="Gene3D" id="3.10.450.50">
    <property type="match status" value="1"/>
</dbReference>
<name>A0A1T5FYU4_9BACT</name>
<dbReference type="Proteomes" id="UP000190897">
    <property type="component" value="Unassembled WGS sequence"/>
</dbReference>
<reference evidence="2" key="1">
    <citation type="submission" date="2017-02" db="EMBL/GenBank/DDBJ databases">
        <authorList>
            <person name="Varghese N."/>
            <person name="Submissions S."/>
        </authorList>
    </citation>
    <scope>NUCLEOTIDE SEQUENCE [LARGE SCALE GENOMIC DNA]</scope>
    <source>
        <strain evidence="2">DSM 22270</strain>
    </source>
</reference>
<dbReference type="InterPro" id="IPR032710">
    <property type="entry name" value="NTF2-like_dom_sf"/>
</dbReference>
<dbReference type="SUPFAM" id="SSF54427">
    <property type="entry name" value="NTF2-like"/>
    <property type="match status" value="1"/>
</dbReference>
<dbReference type="STRING" id="651661.SAMN05660293_03592"/>
<evidence type="ECO:0000313" key="2">
    <source>
        <dbReference type="Proteomes" id="UP000190897"/>
    </source>
</evidence>
<accession>A0A1T5FYU4</accession>
<organism evidence="1 2">
    <name type="scientific">Dyadobacter psychrophilus</name>
    <dbReference type="NCBI Taxonomy" id="651661"/>
    <lineage>
        <taxon>Bacteria</taxon>
        <taxon>Pseudomonadati</taxon>
        <taxon>Bacteroidota</taxon>
        <taxon>Cytophagia</taxon>
        <taxon>Cytophagales</taxon>
        <taxon>Spirosomataceae</taxon>
        <taxon>Dyadobacter</taxon>
    </lineage>
</organism>
<proteinExistence type="predicted"/>
<gene>
    <name evidence="1" type="ORF">SAMN05660293_03592</name>
</gene>
<keyword evidence="2" id="KW-1185">Reference proteome</keyword>